<name>C4Y366_CLAL4</name>
<accession>C4Y366</accession>
<dbReference type="AlphaFoldDB" id="C4Y366"/>
<sequence>MSARESSDTLLELQEVNESSKSSAQWEDSRMAVDVVFKIWNNQEKFPDRPVRYFFDKNVTVIEAGRLAFEELVDDFRGKFYASIAGNTVLVVGDNSEKLSTFIQNGEQLILSDVPDYNRRRETRETKLFIIVVGIFVFAAAMFVVIQHYS</sequence>
<dbReference type="KEGG" id="clu:CLUG_02979"/>
<keyword evidence="1" id="KW-0472">Membrane</keyword>
<dbReference type="EMBL" id="CH408078">
    <property type="protein sequence ID" value="EEQ38853.1"/>
    <property type="molecule type" value="Genomic_DNA"/>
</dbReference>
<dbReference type="HOGENOM" id="CLU_127759_1_0_1"/>
<keyword evidence="1" id="KW-0812">Transmembrane</keyword>
<evidence type="ECO:0000313" key="2">
    <source>
        <dbReference type="EMBL" id="EEQ38853.1"/>
    </source>
</evidence>
<protein>
    <submittedName>
        <fullName evidence="2">Uncharacterized protein</fullName>
    </submittedName>
</protein>
<dbReference type="RefSeq" id="XP_002617535.1">
    <property type="nucleotide sequence ID" value="XM_002617489.1"/>
</dbReference>
<evidence type="ECO:0000256" key="1">
    <source>
        <dbReference type="SAM" id="Phobius"/>
    </source>
</evidence>
<dbReference type="VEuPathDB" id="FungiDB:CLUG_02979"/>
<evidence type="ECO:0000313" key="3">
    <source>
        <dbReference type="Proteomes" id="UP000007703"/>
    </source>
</evidence>
<proteinExistence type="predicted"/>
<dbReference type="Proteomes" id="UP000007703">
    <property type="component" value="Unassembled WGS sequence"/>
</dbReference>
<gene>
    <name evidence="2" type="ORF">CLUG_02979</name>
</gene>
<dbReference type="InParanoid" id="C4Y366"/>
<keyword evidence="1" id="KW-1133">Transmembrane helix</keyword>
<reference evidence="2 3" key="1">
    <citation type="journal article" date="2009" name="Nature">
        <title>Evolution of pathogenicity and sexual reproduction in eight Candida genomes.</title>
        <authorList>
            <person name="Butler G."/>
            <person name="Rasmussen M.D."/>
            <person name="Lin M.F."/>
            <person name="Santos M.A."/>
            <person name="Sakthikumar S."/>
            <person name="Munro C.A."/>
            <person name="Rheinbay E."/>
            <person name="Grabherr M."/>
            <person name="Forche A."/>
            <person name="Reedy J.L."/>
            <person name="Agrafioti I."/>
            <person name="Arnaud M.B."/>
            <person name="Bates S."/>
            <person name="Brown A.J."/>
            <person name="Brunke S."/>
            <person name="Costanzo M.C."/>
            <person name="Fitzpatrick D.A."/>
            <person name="de Groot P.W."/>
            <person name="Harris D."/>
            <person name="Hoyer L.L."/>
            <person name="Hube B."/>
            <person name="Klis F.M."/>
            <person name="Kodira C."/>
            <person name="Lennard N."/>
            <person name="Logue M.E."/>
            <person name="Martin R."/>
            <person name="Neiman A.M."/>
            <person name="Nikolaou E."/>
            <person name="Quail M.A."/>
            <person name="Quinn J."/>
            <person name="Santos M.C."/>
            <person name="Schmitzberger F.F."/>
            <person name="Sherlock G."/>
            <person name="Shah P."/>
            <person name="Silverstein K.A."/>
            <person name="Skrzypek M.S."/>
            <person name="Soll D."/>
            <person name="Staggs R."/>
            <person name="Stansfield I."/>
            <person name="Stumpf M.P."/>
            <person name="Sudbery P.E."/>
            <person name="Srikantha T."/>
            <person name="Zeng Q."/>
            <person name="Berman J."/>
            <person name="Berriman M."/>
            <person name="Heitman J."/>
            <person name="Gow N.A."/>
            <person name="Lorenz M.C."/>
            <person name="Birren B.W."/>
            <person name="Kellis M."/>
            <person name="Cuomo C.A."/>
        </authorList>
    </citation>
    <scope>NUCLEOTIDE SEQUENCE [LARGE SCALE GENOMIC DNA]</scope>
    <source>
        <strain evidence="2 3">ATCC 42720</strain>
    </source>
</reference>
<dbReference type="GeneID" id="8497760"/>
<feature type="transmembrane region" description="Helical" evidence="1">
    <location>
        <begin position="128"/>
        <end position="149"/>
    </location>
</feature>
<organism evidence="2 3">
    <name type="scientific">Clavispora lusitaniae (strain ATCC 42720)</name>
    <name type="common">Yeast</name>
    <name type="synonym">Candida lusitaniae</name>
    <dbReference type="NCBI Taxonomy" id="306902"/>
    <lineage>
        <taxon>Eukaryota</taxon>
        <taxon>Fungi</taxon>
        <taxon>Dikarya</taxon>
        <taxon>Ascomycota</taxon>
        <taxon>Saccharomycotina</taxon>
        <taxon>Pichiomycetes</taxon>
        <taxon>Metschnikowiaceae</taxon>
        <taxon>Clavispora</taxon>
    </lineage>
</organism>